<evidence type="ECO:0000313" key="1">
    <source>
        <dbReference type="EMBL" id="TYP73472.1"/>
    </source>
</evidence>
<evidence type="ECO:0000313" key="2">
    <source>
        <dbReference type="Proteomes" id="UP000324376"/>
    </source>
</evidence>
<proteinExistence type="predicted"/>
<organism evidence="1 2">
    <name type="scientific">Aquimarina intermedia</name>
    <dbReference type="NCBI Taxonomy" id="350814"/>
    <lineage>
        <taxon>Bacteria</taxon>
        <taxon>Pseudomonadati</taxon>
        <taxon>Bacteroidota</taxon>
        <taxon>Flavobacteriia</taxon>
        <taxon>Flavobacteriales</taxon>
        <taxon>Flavobacteriaceae</taxon>
        <taxon>Aquimarina</taxon>
    </lineage>
</organism>
<comment type="caution">
    <text evidence="1">The sequence shown here is derived from an EMBL/GenBank/DDBJ whole genome shotgun (WGS) entry which is preliminary data.</text>
</comment>
<name>A0A5S5C4R7_9FLAO</name>
<accession>A0A5S5C4R7</accession>
<keyword evidence="2" id="KW-1185">Reference proteome</keyword>
<dbReference type="RefSeq" id="WP_148782585.1">
    <property type="nucleotide sequence ID" value="NZ_VNHU01000005.1"/>
</dbReference>
<protein>
    <submittedName>
        <fullName evidence="1">Uncharacterized protein</fullName>
    </submittedName>
</protein>
<dbReference type="PROSITE" id="PS51257">
    <property type="entry name" value="PROKAR_LIPOPROTEIN"/>
    <property type="match status" value="1"/>
</dbReference>
<dbReference type="OrthoDB" id="1448832at2"/>
<dbReference type="AlphaFoldDB" id="A0A5S5C4R7"/>
<sequence length="190" mass="21161">MLRIFIYVGFGAVLLTLSIACVKDVDADQLKEVELSPVYEIDFIFSQIQIPDLTGDVPVPPQGIPVVEVRDTLDYDFLGEEFVTENLDSVALTFEFKNTIQRDADFSFEFLNEASMRVGRSFQIEVAQGDGENSVPVLTTETILLARADLTAIANATQLATTFRITQVDTTLTGLLILRSKGTYYFNYPL</sequence>
<dbReference type="EMBL" id="VNHU01000005">
    <property type="protein sequence ID" value="TYP73472.1"/>
    <property type="molecule type" value="Genomic_DNA"/>
</dbReference>
<gene>
    <name evidence="1" type="ORF">BD809_10559</name>
</gene>
<dbReference type="Proteomes" id="UP000324376">
    <property type="component" value="Unassembled WGS sequence"/>
</dbReference>
<reference evidence="1 2" key="1">
    <citation type="submission" date="2019-07" db="EMBL/GenBank/DDBJ databases">
        <title>Genomic Encyclopedia of Archaeal and Bacterial Type Strains, Phase II (KMG-II): from individual species to whole genera.</title>
        <authorList>
            <person name="Goeker M."/>
        </authorList>
    </citation>
    <scope>NUCLEOTIDE SEQUENCE [LARGE SCALE GENOMIC DNA]</scope>
    <source>
        <strain evidence="1 2">DSM 17527</strain>
    </source>
</reference>